<sequence>MLHLPKLNAPLNVLFYLYCGTMLQNSWCADTEFPSCMHLAPLHVGRRNCSTAYISWIVHKNTIFDAMDSMLDVDVPAACAQMCTITPRCIAFDWQISERACGLVRWPAQPNKRPSKDSTGYSMECCRKQSFSPIRRNCDLIGDLVSFCLFDLIHTSERDDSPFRTCVPPKCASYNFTFPTT</sequence>
<dbReference type="Pfam" id="PF00024">
    <property type="entry name" value="PAN_1"/>
    <property type="match status" value="1"/>
</dbReference>
<feature type="signal peptide" evidence="1">
    <location>
        <begin position="1"/>
        <end position="28"/>
    </location>
</feature>
<evidence type="ECO:0000256" key="1">
    <source>
        <dbReference type="SAM" id="SignalP"/>
    </source>
</evidence>
<reference evidence="3 4" key="1">
    <citation type="journal article" date="2019" name="BMC Genomics">
        <title>New insights from Opisthorchis felineus genome: update on genomics of the epidemiologically important liver flukes.</title>
        <authorList>
            <person name="Ershov N.I."/>
            <person name="Mordvinov V.A."/>
            <person name="Prokhortchouk E.B."/>
            <person name="Pakharukova M.Y."/>
            <person name="Gunbin K.V."/>
            <person name="Ustyantsev K."/>
            <person name="Genaev M.A."/>
            <person name="Blinov A.G."/>
            <person name="Mazur A."/>
            <person name="Boulygina E."/>
            <person name="Tsygankova S."/>
            <person name="Khrameeva E."/>
            <person name="Chekanov N."/>
            <person name="Fan G."/>
            <person name="Xiao A."/>
            <person name="Zhang H."/>
            <person name="Xu X."/>
            <person name="Yang H."/>
            <person name="Solovyev V."/>
            <person name="Lee S.M."/>
            <person name="Liu X."/>
            <person name="Afonnikov D.A."/>
            <person name="Skryabin K.G."/>
        </authorList>
    </citation>
    <scope>NUCLEOTIDE SEQUENCE [LARGE SCALE GENOMIC DNA]</scope>
    <source>
        <strain evidence="3">AK-0245</strain>
        <tissue evidence="3">Whole organism</tissue>
    </source>
</reference>
<gene>
    <name evidence="3" type="ORF">CRM22_004659</name>
</gene>
<proteinExistence type="predicted"/>
<dbReference type="Gene3D" id="3.50.4.10">
    <property type="entry name" value="Hepatocyte Growth Factor"/>
    <property type="match status" value="1"/>
</dbReference>
<dbReference type="Proteomes" id="UP000308267">
    <property type="component" value="Unassembled WGS sequence"/>
</dbReference>
<accession>A0A4S2M1T9</accession>
<dbReference type="EMBL" id="SJOL01006405">
    <property type="protein sequence ID" value="TGZ67707.1"/>
    <property type="molecule type" value="Genomic_DNA"/>
</dbReference>
<dbReference type="PROSITE" id="PS50948">
    <property type="entry name" value="PAN"/>
    <property type="match status" value="1"/>
</dbReference>
<name>A0A4S2M1T9_OPIFE</name>
<comment type="caution">
    <text evidence="3">The sequence shown here is derived from an EMBL/GenBank/DDBJ whole genome shotgun (WGS) entry which is preliminary data.</text>
</comment>
<evidence type="ECO:0000313" key="4">
    <source>
        <dbReference type="Proteomes" id="UP000308267"/>
    </source>
</evidence>
<evidence type="ECO:0000313" key="3">
    <source>
        <dbReference type="EMBL" id="TGZ67707.1"/>
    </source>
</evidence>
<dbReference type="InterPro" id="IPR003609">
    <property type="entry name" value="Pan_app"/>
</dbReference>
<evidence type="ECO:0000259" key="2">
    <source>
        <dbReference type="PROSITE" id="PS50948"/>
    </source>
</evidence>
<dbReference type="AlphaFoldDB" id="A0A4S2M1T9"/>
<feature type="domain" description="Apple" evidence="2">
    <location>
        <begin position="49"/>
        <end position="125"/>
    </location>
</feature>
<keyword evidence="4" id="KW-1185">Reference proteome</keyword>
<keyword evidence="1" id="KW-0732">Signal</keyword>
<organism evidence="3 4">
    <name type="scientific">Opisthorchis felineus</name>
    <dbReference type="NCBI Taxonomy" id="147828"/>
    <lineage>
        <taxon>Eukaryota</taxon>
        <taxon>Metazoa</taxon>
        <taxon>Spiralia</taxon>
        <taxon>Lophotrochozoa</taxon>
        <taxon>Platyhelminthes</taxon>
        <taxon>Trematoda</taxon>
        <taxon>Digenea</taxon>
        <taxon>Opisthorchiida</taxon>
        <taxon>Opisthorchiata</taxon>
        <taxon>Opisthorchiidae</taxon>
        <taxon>Opisthorchis</taxon>
    </lineage>
</organism>
<feature type="chain" id="PRO_5020368304" description="Apple domain-containing protein" evidence="1">
    <location>
        <begin position="29"/>
        <end position="181"/>
    </location>
</feature>
<protein>
    <recommendedName>
        <fullName evidence="2">Apple domain-containing protein</fullName>
    </recommendedName>
</protein>